<dbReference type="GO" id="GO:0032968">
    <property type="term" value="P:positive regulation of transcription elongation by RNA polymerase II"/>
    <property type="evidence" value="ECO:0007669"/>
    <property type="project" value="TreeGrafter"/>
</dbReference>
<dbReference type="GO" id="GO:0006368">
    <property type="term" value="P:transcription elongation by RNA polymerase II"/>
    <property type="evidence" value="ECO:0007669"/>
    <property type="project" value="InterPro"/>
</dbReference>
<dbReference type="PANTHER" id="PTHR12466:SF8">
    <property type="entry name" value="PARAFIBROMIN"/>
    <property type="match status" value="1"/>
</dbReference>
<organism evidence="3 4">
    <name type="scientific">Laodelphax striatellus</name>
    <name type="common">Small brown planthopper</name>
    <name type="synonym">Delphax striatella</name>
    <dbReference type="NCBI Taxonomy" id="195883"/>
    <lineage>
        <taxon>Eukaryota</taxon>
        <taxon>Metazoa</taxon>
        <taxon>Ecdysozoa</taxon>
        <taxon>Arthropoda</taxon>
        <taxon>Hexapoda</taxon>
        <taxon>Insecta</taxon>
        <taxon>Pterygota</taxon>
        <taxon>Neoptera</taxon>
        <taxon>Paraneoptera</taxon>
        <taxon>Hemiptera</taxon>
        <taxon>Auchenorrhyncha</taxon>
        <taxon>Fulgoroidea</taxon>
        <taxon>Delphacidae</taxon>
        <taxon>Criomorphinae</taxon>
        <taxon>Laodelphax</taxon>
    </lineage>
</organism>
<evidence type="ECO:0000313" key="4">
    <source>
        <dbReference type="Proteomes" id="UP000291343"/>
    </source>
</evidence>
<protein>
    <recommendedName>
        <fullName evidence="2">Paf1 complex subunit Cdc73 N-terminal domain-containing protein</fullName>
    </recommendedName>
</protein>
<dbReference type="InParanoid" id="A0A482WV90"/>
<dbReference type="PANTHER" id="PTHR12466">
    <property type="entry name" value="CDC73 DOMAIN PROTEIN"/>
    <property type="match status" value="1"/>
</dbReference>
<evidence type="ECO:0000256" key="1">
    <source>
        <dbReference type="SAM" id="MobiDB-lite"/>
    </source>
</evidence>
<feature type="compositionally biased region" description="Basic and acidic residues" evidence="1">
    <location>
        <begin position="138"/>
        <end position="152"/>
    </location>
</feature>
<dbReference type="Pfam" id="PF16050">
    <property type="entry name" value="CDC73_N"/>
    <property type="match status" value="1"/>
</dbReference>
<feature type="compositionally biased region" description="Basic and acidic residues" evidence="1">
    <location>
        <begin position="188"/>
        <end position="216"/>
    </location>
</feature>
<dbReference type="InterPro" id="IPR032041">
    <property type="entry name" value="Cdc73_N"/>
</dbReference>
<keyword evidence="4" id="KW-1185">Reference proteome</keyword>
<dbReference type="InterPro" id="IPR007852">
    <property type="entry name" value="Cdc73/Parafibromin"/>
</dbReference>
<dbReference type="AlphaFoldDB" id="A0A482WV90"/>
<feature type="region of interest" description="Disordered" evidence="1">
    <location>
        <begin position="127"/>
        <end position="216"/>
    </location>
</feature>
<evidence type="ECO:0000313" key="3">
    <source>
        <dbReference type="EMBL" id="RZF37527.1"/>
    </source>
</evidence>
<dbReference type="EMBL" id="QKKF02023962">
    <property type="protein sequence ID" value="RZF37527.1"/>
    <property type="molecule type" value="Genomic_DNA"/>
</dbReference>
<dbReference type="GO" id="GO:0000993">
    <property type="term" value="F:RNA polymerase II complex binding"/>
    <property type="evidence" value="ECO:0007669"/>
    <property type="project" value="TreeGrafter"/>
</dbReference>
<proteinExistence type="predicted"/>
<accession>A0A482WV90</accession>
<dbReference type="Proteomes" id="UP000291343">
    <property type="component" value="Unassembled WGS sequence"/>
</dbReference>
<feature type="domain" description="Paf1 complex subunit Cdc73 N-terminal" evidence="2">
    <location>
        <begin position="1"/>
        <end position="192"/>
    </location>
</feature>
<dbReference type="GO" id="GO:0016593">
    <property type="term" value="C:Cdc73/Paf1 complex"/>
    <property type="evidence" value="ECO:0007669"/>
    <property type="project" value="InterPro"/>
</dbReference>
<name>A0A482WV90_LAOST</name>
<dbReference type="STRING" id="195883.A0A482WV90"/>
<dbReference type="SMR" id="A0A482WV90"/>
<gene>
    <name evidence="3" type="ORF">LSTR_LSTR008565</name>
</gene>
<sequence>MGDPLSLLRHFIINKKEIIERDDKIIFGEFSWPKNVETNFLKKFSKDCTKKEYYTLECLLFFVKNISLIHPEYVRQASAKNISAVRRPDRNVLRAYLNGDIAISNIDKSAPLGLDILKHLKKEPVESVAVGPNNPNQIKKEPGESEVKREADGDLQSLQVPKISTERVKIEHDEENSSNQFEIPGHLNKRETEDFESTAKKPRLEDTLHDSSHMKN</sequence>
<comment type="caution">
    <text evidence="3">The sequence shown here is derived from an EMBL/GenBank/DDBJ whole genome shotgun (WGS) entry which is preliminary data.</text>
</comment>
<reference evidence="3 4" key="1">
    <citation type="journal article" date="2017" name="Gigascience">
        <title>Genome sequence of the small brown planthopper, Laodelphax striatellus.</title>
        <authorList>
            <person name="Zhu J."/>
            <person name="Jiang F."/>
            <person name="Wang X."/>
            <person name="Yang P."/>
            <person name="Bao Y."/>
            <person name="Zhao W."/>
            <person name="Wang W."/>
            <person name="Lu H."/>
            <person name="Wang Q."/>
            <person name="Cui N."/>
            <person name="Li J."/>
            <person name="Chen X."/>
            <person name="Luo L."/>
            <person name="Yu J."/>
            <person name="Kang L."/>
            <person name="Cui F."/>
        </authorList>
    </citation>
    <scope>NUCLEOTIDE SEQUENCE [LARGE SCALE GENOMIC DNA]</scope>
    <source>
        <strain evidence="3">Lst14</strain>
    </source>
</reference>
<dbReference type="OrthoDB" id="2186602at2759"/>
<evidence type="ECO:0000259" key="2">
    <source>
        <dbReference type="Pfam" id="PF16050"/>
    </source>
</evidence>